<dbReference type="GO" id="GO:0005737">
    <property type="term" value="C:cytoplasm"/>
    <property type="evidence" value="ECO:0007669"/>
    <property type="project" value="TreeGrafter"/>
</dbReference>
<dbReference type="PANTHER" id="PTHR10628">
    <property type="entry name" value="SIALIDASE"/>
    <property type="match status" value="1"/>
</dbReference>
<comment type="similarity">
    <text evidence="2">Belongs to the glycosyl hydrolase 33 family.</text>
</comment>
<organism evidence="5 6">
    <name type="scientific">Bacteroides nordii</name>
    <dbReference type="NCBI Taxonomy" id="291645"/>
    <lineage>
        <taxon>Bacteria</taxon>
        <taxon>Pseudomonadati</taxon>
        <taxon>Bacteroidota</taxon>
        <taxon>Bacteroidia</taxon>
        <taxon>Bacteroidales</taxon>
        <taxon>Bacteroidaceae</taxon>
        <taxon>Bacteroides</taxon>
    </lineage>
</organism>
<dbReference type="EMBL" id="QSGO01000025">
    <property type="protein sequence ID" value="RHB30890.1"/>
    <property type="molecule type" value="Genomic_DNA"/>
</dbReference>
<gene>
    <name evidence="5" type="ORF">DW888_18460</name>
</gene>
<dbReference type="GO" id="GO:0006689">
    <property type="term" value="P:ganglioside catabolic process"/>
    <property type="evidence" value="ECO:0007669"/>
    <property type="project" value="TreeGrafter"/>
</dbReference>
<dbReference type="RefSeq" id="WP_122202189.1">
    <property type="nucleotide sequence ID" value="NZ_CABJFV010000025.1"/>
</dbReference>
<accession>A0A413VBI8</accession>
<dbReference type="InterPro" id="IPR026856">
    <property type="entry name" value="Sialidase_fam"/>
</dbReference>
<evidence type="ECO:0000313" key="6">
    <source>
        <dbReference type="Proteomes" id="UP000284379"/>
    </source>
</evidence>
<dbReference type="EC" id="3.2.1.18" evidence="3"/>
<dbReference type="Pfam" id="PF13088">
    <property type="entry name" value="BNR_2"/>
    <property type="match status" value="1"/>
</dbReference>
<dbReference type="InterPro" id="IPR011040">
    <property type="entry name" value="Sialidase"/>
</dbReference>
<dbReference type="Gene3D" id="2.120.10.10">
    <property type="match status" value="1"/>
</dbReference>
<dbReference type="CDD" id="cd15482">
    <property type="entry name" value="Sialidase_non-viral"/>
    <property type="match status" value="1"/>
</dbReference>
<dbReference type="PANTHER" id="PTHR10628:SF30">
    <property type="entry name" value="EXO-ALPHA-SIALIDASE"/>
    <property type="match status" value="1"/>
</dbReference>
<dbReference type="InterPro" id="IPR036278">
    <property type="entry name" value="Sialidase_sf"/>
</dbReference>
<protein>
    <recommendedName>
        <fullName evidence="3">exo-alpha-sialidase</fullName>
        <ecNumber evidence="3">3.2.1.18</ecNumber>
    </recommendedName>
</protein>
<reference evidence="5 6" key="1">
    <citation type="submission" date="2018-08" db="EMBL/GenBank/DDBJ databases">
        <title>A genome reference for cultivated species of the human gut microbiota.</title>
        <authorList>
            <person name="Zou Y."/>
            <person name="Xue W."/>
            <person name="Luo G."/>
        </authorList>
    </citation>
    <scope>NUCLEOTIDE SEQUENCE [LARGE SCALE GENOMIC DNA]</scope>
    <source>
        <strain evidence="5 6">AM40-30BH</strain>
    </source>
</reference>
<evidence type="ECO:0000256" key="1">
    <source>
        <dbReference type="ARBA" id="ARBA00000427"/>
    </source>
</evidence>
<evidence type="ECO:0000313" key="5">
    <source>
        <dbReference type="EMBL" id="RHB30890.1"/>
    </source>
</evidence>
<dbReference type="Proteomes" id="UP000284379">
    <property type="component" value="Unassembled WGS sequence"/>
</dbReference>
<evidence type="ECO:0000256" key="2">
    <source>
        <dbReference type="ARBA" id="ARBA00009348"/>
    </source>
</evidence>
<comment type="catalytic activity">
    <reaction evidence="1">
        <text>Hydrolysis of alpha-(2-&gt;3)-, alpha-(2-&gt;6)-, alpha-(2-&gt;8)- glycosidic linkages of terminal sialic acid residues in oligosaccharides, glycoproteins, glycolipids, colominic acid and synthetic substrates.</text>
        <dbReference type="EC" id="3.2.1.18"/>
    </reaction>
</comment>
<evidence type="ECO:0000256" key="3">
    <source>
        <dbReference type="ARBA" id="ARBA00012733"/>
    </source>
</evidence>
<proteinExistence type="inferred from homology"/>
<comment type="caution">
    <text evidence="5">The sequence shown here is derived from an EMBL/GenBank/DDBJ whole genome shotgun (WGS) entry which is preliminary data.</text>
</comment>
<dbReference type="SUPFAM" id="SSF50939">
    <property type="entry name" value="Sialidases"/>
    <property type="match status" value="1"/>
</dbReference>
<name>A0A413VBI8_9BACE</name>
<dbReference type="GO" id="GO:0004308">
    <property type="term" value="F:exo-alpha-sialidase activity"/>
    <property type="evidence" value="ECO:0007669"/>
    <property type="project" value="UniProtKB-EC"/>
</dbReference>
<evidence type="ECO:0000259" key="4">
    <source>
        <dbReference type="Pfam" id="PF13088"/>
    </source>
</evidence>
<dbReference type="GO" id="GO:0009313">
    <property type="term" value="P:oligosaccharide catabolic process"/>
    <property type="evidence" value="ECO:0007669"/>
    <property type="project" value="TreeGrafter"/>
</dbReference>
<dbReference type="AlphaFoldDB" id="A0A413VBI8"/>
<dbReference type="GO" id="GO:0016020">
    <property type="term" value="C:membrane"/>
    <property type="evidence" value="ECO:0007669"/>
    <property type="project" value="TreeGrafter"/>
</dbReference>
<feature type="domain" description="Sialidase" evidence="4">
    <location>
        <begin position="81"/>
        <end position="360"/>
    </location>
</feature>
<sequence length="393" mass="43582">MRKVKNIFIIGLFLFLVVLPCNGFTFDPSIPLEERVLLFDMGDGGSRFYRIPGIVTAADGSLVVVADRRWDKINDLPAHIDVVSRRSEDNGKTWSETVTIAGEGTTVGCGDPAIVLDKRTGHLLCIFASGNGLWQSGENNLMRINISKSVDNGKTWNAPVDITSQIYGKDCPDKIRRYWYGAFASSGRALQLQDGRIMFCIAVRTTSDWGGPLSNYVCYSDDGGSTWKVSENAADNNGDEAKLIELNNGDILMSIRNREKGVRKFCISQDRGMTWGKSYLQSDIQDPACNGDIMRYSTTKEGALKNIILHSIPDDNRIRQNVSVLLSYDEGRTWPVKKTILSGLSAYSSMTVLPDGTIGIVVEEGKWDDSLPGADGFKLWFVRFTLSWLMSEN</sequence>